<gene>
    <name evidence="2" type="ORF">EIP91_011188</name>
</gene>
<name>A0A4R0QZY7_9APHY</name>
<evidence type="ECO:0000256" key="1">
    <source>
        <dbReference type="SAM" id="MobiDB-lite"/>
    </source>
</evidence>
<feature type="compositionally biased region" description="Basic and acidic residues" evidence="1">
    <location>
        <begin position="322"/>
        <end position="332"/>
    </location>
</feature>
<dbReference type="AlphaFoldDB" id="A0A4R0QZY7"/>
<evidence type="ECO:0000313" key="2">
    <source>
        <dbReference type="EMBL" id="TCD59922.1"/>
    </source>
</evidence>
<feature type="region of interest" description="Disordered" evidence="1">
    <location>
        <begin position="266"/>
        <end position="332"/>
    </location>
</feature>
<organism evidence="2 3">
    <name type="scientific">Steccherinum ochraceum</name>
    <dbReference type="NCBI Taxonomy" id="92696"/>
    <lineage>
        <taxon>Eukaryota</taxon>
        <taxon>Fungi</taxon>
        <taxon>Dikarya</taxon>
        <taxon>Basidiomycota</taxon>
        <taxon>Agaricomycotina</taxon>
        <taxon>Agaricomycetes</taxon>
        <taxon>Polyporales</taxon>
        <taxon>Steccherinaceae</taxon>
        <taxon>Steccherinum</taxon>
    </lineage>
</organism>
<protein>
    <submittedName>
        <fullName evidence="2">Uncharacterized protein</fullName>
    </submittedName>
</protein>
<dbReference type="Proteomes" id="UP000292702">
    <property type="component" value="Unassembled WGS sequence"/>
</dbReference>
<feature type="compositionally biased region" description="Acidic residues" evidence="1">
    <location>
        <begin position="293"/>
        <end position="306"/>
    </location>
</feature>
<evidence type="ECO:0000313" key="3">
    <source>
        <dbReference type="Proteomes" id="UP000292702"/>
    </source>
</evidence>
<keyword evidence="3" id="KW-1185">Reference proteome</keyword>
<sequence length="365" mass="39832">MPTHIPYYGMSLPIEQFLASPREYPLENYPTTFKDLYNNDAVPGLRPFHTFTSAILYNWPTLHHQNVLQFSNTLFPKVAGVGIRRSSGRATRLPNIPVHHPGYGELQSMALVLDGTTVLDLGGKLVPGTTFIVHTPHDAGSLEASPFKSTNLGSHFILDPNMDPAATIDRLHHFLHRSGYRSGELPDVNAFLESVMNYLAETEAGRAQGASNASGVATASGTAASAAPIDDPWAAPAPVPVVPIPYSTFAPTAPTIEAYGATLQRRTRSVVNEDDEEYNPTPPTSVEPSESGYGDDGDGSDSEGDTDWYYNKESSIPPGIDKPLENKAWPKDKSEAQLMLDYPPPPRLRSHYELRPTVERLGIDI</sequence>
<dbReference type="EMBL" id="RWJN01000701">
    <property type="protein sequence ID" value="TCD59922.1"/>
    <property type="molecule type" value="Genomic_DNA"/>
</dbReference>
<comment type="caution">
    <text evidence="2">The sequence shown here is derived from an EMBL/GenBank/DDBJ whole genome shotgun (WGS) entry which is preliminary data.</text>
</comment>
<proteinExistence type="predicted"/>
<accession>A0A4R0QZY7</accession>
<reference evidence="2 3" key="1">
    <citation type="submission" date="2018-11" db="EMBL/GenBank/DDBJ databases">
        <title>Genome assembly of Steccherinum ochraceum LE-BIN_3174, the white-rot fungus of the Steccherinaceae family (The Residual Polyporoid clade, Polyporales, Basidiomycota).</title>
        <authorList>
            <person name="Fedorova T.V."/>
            <person name="Glazunova O.A."/>
            <person name="Landesman E.O."/>
            <person name="Moiseenko K.V."/>
            <person name="Psurtseva N.V."/>
            <person name="Savinova O.S."/>
            <person name="Shakhova N.V."/>
            <person name="Tyazhelova T.V."/>
            <person name="Vasina D.V."/>
        </authorList>
    </citation>
    <scope>NUCLEOTIDE SEQUENCE [LARGE SCALE GENOMIC DNA]</scope>
    <source>
        <strain evidence="2 3">LE-BIN_3174</strain>
    </source>
</reference>